<dbReference type="InParanoid" id="D8REN3"/>
<dbReference type="OrthoDB" id="1923610at2759"/>
<name>D8REN3_SELML</name>
<keyword evidence="3" id="KW-1185">Reference proteome</keyword>
<dbReference type="OMA" id="MYTSSEH"/>
<dbReference type="Proteomes" id="UP000001514">
    <property type="component" value="Unassembled WGS sequence"/>
</dbReference>
<dbReference type="SUPFAM" id="SSF53474">
    <property type="entry name" value="alpha/beta-Hydrolases"/>
    <property type="match status" value="1"/>
</dbReference>
<proteinExistence type="predicted"/>
<dbReference type="HOGENOM" id="CLU_701623_0_0_1"/>
<dbReference type="eggNOG" id="ENOG502SI7N">
    <property type="taxonomic scope" value="Eukaryota"/>
</dbReference>
<dbReference type="InterPro" id="IPR050228">
    <property type="entry name" value="Carboxylesterase_BioH"/>
</dbReference>
<organism evidence="3">
    <name type="scientific">Selaginella moellendorffii</name>
    <name type="common">Spikemoss</name>
    <dbReference type="NCBI Taxonomy" id="88036"/>
    <lineage>
        <taxon>Eukaryota</taxon>
        <taxon>Viridiplantae</taxon>
        <taxon>Streptophyta</taxon>
        <taxon>Embryophyta</taxon>
        <taxon>Tracheophyta</taxon>
        <taxon>Lycopodiopsida</taxon>
        <taxon>Selaginellales</taxon>
        <taxon>Selaginellaceae</taxon>
        <taxon>Selaginella</taxon>
    </lineage>
</organism>
<dbReference type="InterPro" id="IPR029058">
    <property type="entry name" value="AB_hydrolase_fold"/>
</dbReference>
<dbReference type="Pfam" id="PF12146">
    <property type="entry name" value="Hydrolase_4"/>
    <property type="match status" value="1"/>
</dbReference>
<gene>
    <name evidence="2" type="ORF">SELMODRAFT_410410</name>
</gene>
<dbReference type="PANTHER" id="PTHR43194">
    <property type="entry name" value="HYDROLASE ALPHA/BETA FOLD FAMILY"/>
    <property type="match status" value="1"/>
</dbReference>
<protein>
    <recommendedName>
        <fullName evidence="1">Serine aminopeptidase S33 domain-containing protein</fullName>
    </recommendedName>
</protein>
<evidence type="ECO:0000313" key="2">
    <source>
        <dbReference type="EMBL" id="EFJ29471.1"/>
    </source>
</evidence>
<dbReference type="Gene3D" id="3.40.50.1820">
    <property type="entry name" value="alpha/beta hydrolase"/>
    <property type="match status" value="1"/>
</dbReference>
<dbReference type="EMBL" id="GL377577">
    <property type="protein sequence ID" value="EFJ29471.1"/>
    <property type="molecule type" value="Genomic_DNA"/>
</dbReference>
<evidence type="ECO:0000259" key="1">
    <source>
        <dbReference type="Pfam" id="PF12146"/>
    </source>
</evidence>
<reference evidence="2 3" key="1">
    <citation type="journal article" date="2011" name="Science">
        <title>The Selaginella genome identifies genetic changes associated with the evolution of vascular plants.</title>
        <authorList>
            <person name="Banks J.A."/>
            <person name="Nishiyama T."/>
            <person name="Hasebe M."/>
            <person name="Bowman J.L."/>
            <person name="Gribskov M."/>
            <person name="dePamphilis C."/>
            <person name="Albert V.A."/>
            <person name="Aono N."/>
            <person name="Aoyama T."/>
            <person name="Ambrose B.A."/>
            <person name="Ashton N.W."/>
            <person name="Axtell M.J."/>
            <person name="Barker E."/>
            <person name="Barker M.S."/>
            <person name="Bennetzen J.L."/>
            <person name="Bonawitz N.D."/>
            <person name="Chapple C."/>
            <person name="Cheng C."/>
            <person name="Correa L.G."/>
            <person name="Dacre M."/>
            <person name="DeBarry J."/>
            <person name="Dreyer I."/>
            <person name="Elias M."/>
            <person name="Engstrom E.M."/>
            <person name="Estelle M."/>
            <person name="Feng L."/>
            <person name="Finet C."/>
            <person name="Floyd S.K."/>
            <person name="Frommer W.B."/>
            <person name="Fujita T."/>
            <person name="Gramzow L."/>
            <person name="Gutensohn M."/>
            <person name="Harholt J."/>
            <person name="Hattori M."/>
            <person name="Heyl A."/>
            <person name="Hirai T."/>
            <person name="Hiwatashi Y."/>
            <person name="Ishikawa M."/>
            <person name="Iwata M."/>
            <person name="Karol K.G."/>
            <person name="Koehler B."/>
            <person name="Kolukisaoglu U."/>
            <person name="Kubo M."/>
            <person name="Kurata T."/>
            <person name="Lalonde S."/>
            <person name="Li K."/>
            <person name="Li Y."/>
            <person name="Litt A."/>
            <person name="Lyons E."/>
            <person name="Manning G."/>
            <person name="Maruyama T."/>
            <person name="Michael T.P."/>
            <person name="Mikami K."/>
            <person name="Miyazaki S."/>
            <person name="Morinaga S."/>
            <person name="Murata T."/>
            <person name="Mueller-Roeber B."/>
            <person name="Nelson D.R."/>
            <person name="Obara M."/>
            <person name="Oguri Y."/>
            <person name="Olmstead R.G."/>
            <person name="Onodera N."/>
            <person name="Petersen B.L."/>
            <person name="Pils B."/>
            <person name="Prigge M."/>
            <person name="Rensing S.A."/>
            <person name="Riano-Pachon D.M."/>
            <person name="Roberts A.W."/>
            <person name="Sato Y."/>
            <person name="Scheller H.V."/>
            <person name="Schulz B."/>
            <person name="Schulz C."/>
            <person name="Shakirov E.V."/>
            <person name="Shibagaki N."/>
            <person name="Shinohara N."/>
            <person name="Shippen D.E."/>
            <person name="Soerensen I."/>
            <person name="Sotooka R."/>
            <person name="Sugimoto N."/>
            <person name="Sugita M."/>
            <person name="Sumikawa N."/>
            <person name="Tanurdzic M."/>
            <person name="Theissen G."/>
            <person name="Ulvskov P."/>
            <person name="Wakazuki S."/>
            <person name="Weng J.K."/>
            <person name="Willats W.W."/>
            <person name="Wipf D."/>
            <person name="Wolf P.G."/>
            <person name="Yang L."/>
            <person name="Zimmer A.D."/>
            <person name="Zhu Q."/>
            <person name="Mitros T."/>
            <person name="Hellsten U."/>
            <person name="Loque D."/>
            <person name="Otillar R."/>
            <person name="Salamov A."/>
            <person name="Schmutz J."/>
            <person name="Shapiro H."/>
            <person name="Lindquist E."/>
            <person name="Lucas S."/>
            <person name="Rokhsar D."/>
            <person name="Grigoriev I.V."/>
        </authorList>
    </citation>
    <scope>NUCLEOTIDE SEQUENCE [LARGE SCALE GENOMIC DNA]</scope>
</reference>
<evidence type="ECO:0000313" key="3">
    <source>
        <dbReference type="Proteomes" id="UP000001514"/>
    </source>
</evidence>
<accession>D8REN3</accession>
<sequence>MPVAARARFFPLFCGAEARNQLEIQRCHTLSKDHIAKAKTAMDKFLQSVESNPHRRDAAEPCYSLHEPGDLVYGTALVFHGFGQSPQQCQLLADYLFDNGFNVYQPCLARHYLGNPTLNWPQVDLKPELKEKIRQNFLKDPVLAKELYISAEDTMQRVRSLSPEMSDMIAALDQGDCSQDFQRFFESSHLDYFTEAEQRLEEVRALPGPIFAIGISMGGATALHLANTYPDTISKVVAYAPLLKTMDDARREFALAIGPLDVKETGWEPSLQFTVGCLVAIDLCGTRVSQSNIDNLAKKVATLLLFTANEDSADLPTQEKFAQRLKSISSDGVPHLHYTYRRELEVPHAMIHPNERPIANKLWRRMYQETFRFLTTGKARQDELDSLRQDETLPQVP</sequence>
<dbReference type="AlphaFoldDB" id="D8REN3"/>
<dbReference type="Gramene" id="EFJ29471">
    <property type="protein sequence ID" value="EFJ29471"/>
    <property type="gene ID" value="SELMODRAFT_410410"/>
</dbReference>
<feature type="domain" description="Serine aminopeptidase S33" evidence="1">
    <location>
        <begin position="202"/>
        <end position="248"/>
    </location>
</feature>
<dbReference type="KEGG" id="smo:SELMODRAFT_410410"/>
<dbReference type="PANTHER" id="PTHR43194:SF2">
    <property type="entry name" value="PEROXISOMAL MEMBRANE PROTEIN LPX1"/>
    <property type="match status" value="1"/>
</dbReference>
<dbReference type="InterPro" id="IPR022742">
    <property type="entry name" value="Hydrolase_4"/>
</dbReference>